<dbReference type="Gene3D" id="2.20.140.10">
    <property type="entry name" value="WGR domain"/>
    <property type="match status" value="1"/>
</dbReference>
<evidence type="ECO:0000313" key="4">
    <source>
        <dbReference type="Proteomes" id="UP000028547"/>
    </source>
</evidence>
<accession>A0A084SH66</accession>
<dbReference type="PROSITE" id="PS51977">
    <property type="entry name" value="WGR"/>
    <property type="match status" value="1"/>
</dbReference>
<dbReference type="SUPFAM" id="SSF142921">
    <property type="entry name" value="WGR domain-like"/>
    <property type="match status" value="1"/>
</dbReference>
<dbReference type="CDD" id="cd07996">
    <property type="entry name" value="WGR_MMR_like"/>
    <property type="match status" value="1"/>
</dbReference>
<evidence type="ECO:0000259" key="2">
    <source>
        <dbReference type="PROSITE" id="PS51977"/>
    </source>
</evidence>
<feature type="domain" description="WGR" evidence="2">
    <location>
        <begin position="1"/>
        <end position="81"/>
    </location>
</feature>
<name>A0A084SH66_9BACT</name>
<reference evidence="3 4" key="1">
    <citation type="submission" date="2014-07" db="EMBL/GenBank/DDBJ databases">
        <title>Draft Genome Sequence of Gephyronic Acid Producer, Cystobacter violaceus Strain Cb vi76.</title>
        <authorList>
            <person name="Stevens D.C."/>
            <person name="Young J."/>
            <person name="Carmichael R."/>
            <person name="Tan J."/>
            <person name="Taylor R.E."/>
        </authorList>
    </citation>
    <scope>NUCLEOTIDE SEQUENCE [LARGE SCALE GENOMIC DNA]</scope>
    <source>
        <strain evidence="3 4">Cb vi76</strain>
    </source>
</reference>
<feature type="compositionally biased region" description="Low complexity" evidence="1">
    <location>
        <begin position="99"/>
        <end position="117"/>
    </location>
</feature>
<gene>
    <name evidence="3" type="ORF">Q664_45285</name>
</gene>
<protein>
    <recommendedName>
        <fullName evidence="2">WGR domain-containing protein</fullName>
    </recommendedName>
</protein>
<dbReference type="Pfam" id="PF13569">
    <property type="entry name" value="DUF4132"/>
    <property type="match status" value="1"/>
</dbReference>
<organism evidence="3 4">
    <name type="scientific">Archangium violaceum Cb vi76</name>
    <dbReference type="NCBI Taxonomy" id="1406225"/>
    <lineage>
        <taxon>Bacteria</taxon>
        <taxon>Pseudomonadati</taxon>
        <taxon>Myxococcota</taxon>
        <taxon>Myxococcia</taxon>
        <taxon>Myxococcales</taxon>
        <taxon>Cystobacterineae</taxon>
        <taxon>Archangiaceae</taxon>
        <taxon>Archangium</taxon>
    </lineage>
</organism>
<dbReference type="RefSeq" id="WP_043410921.1">
    <property type="nucleotide sequence ID" value="NZ_JPMI01000329.1"/>
</dbReference>
<dbReference type="Pfam" id="PF05406">
    <property type="entry name" value="WGR"/>
    <property type="match status" value="1"/>
</dbReference>
<dbReference type="AlphaFoldDB" id="A0A084SH66"/>
<evidence type="ECO:0000256" key="1">
    <source>
        <dbReference type="SAM" id="MobiDB-lite"/>
    </source>
</evidence>
<proteinExistence type="predicted"/>
<dbReference type="InterPro" id="IPR025406">
    <property type="entry name" value="DUF4132"/>
</dbReference>
<dbReference type="PANTHER" id="PTHR30634:SF13">
    <property type="entry name" value="PROTEIN YEHF"/>
    <property type="match status" value="1"/>
</dbReference>
<dbReference type="EMBL" id="JPMI01000329">
    <property type="protein sequence ID" value="KFA87801.1"/>
    <property type="molecule type" value="Genomic_DNA"/>
</dbReference>
<feature type="region of interest" description="Disordered" evidence="1">
    <location>
        <begin position="61"/>
        <end position="132"/>
    </location>
</feature>
<dbReference type="Proteomes" id="UP000028547">
    <property type="component" value="Unassembled WGS sequence"/>
</dbReference>
<dbReference type="PANTHER" id="PTHR30634">
    <property type="entry name" value="OUTER MEMBRANE LOLAB LIPOPROTEIN INSERTION APPARATUS"/>
    <property type="match status" value="1"/>
</dbReference>
<sequence length="1245" mass="134804">MRRFEFVEGSSQKFWEIELQGTEFTVRWGRIGTNGQTQQKSFANTAKAQAEHDKLIAEKQKKGYTEVGGDTNTVVASPAAAPDEAQQSTPAPARKKAAAKTATASAQAPAPASEEAPAPAPAPVAPAPADSQQPIAWSDSLVRRVHPRRGGLAVPVRALGSVKKAWASTVEAFAKHAGQGKPQEGDFPAQTTAVAERMGGAEPAIGTPEEDAVLLAFVQHRASYNDKTPNVDPAVDLLFSLGGPAHATRAVLLSLAMHLEGAAPAFQARRGPSTEWYNSMSRGELYGLPRLRALLATQTDDTGYTAARDAAAALLDDATPEQRAGAAFLFPTEKAWVRAEAEAYNQQPDKQGDLFLCSISDRATVELVAPSIQGLYLLGGYYTRDYLPSLMDGVGLDTLVLLRNMATPQYSNAESRRAWAELVSVLDTDEAMTLLFDHLDKEVTPFALEAALRWPGRALRLLVPRAAQRGKEAEAQRTVLTTLVRRAPEAVNTELPGLSEEARKLVTSLQAMSAGPDVPEATPDQLPPVLARPPWKMGKPATLPVLADVTPPAIPDALMWREGEREAWSQEKSWEYGEQYSKYTPAQWEGIGKTLPPGNAKPRASFFAYAPEELALQHIVYFLPTQWGDEGWLPAIAAHLGLAALPSLRLAVNAKGGESFRLLLPFGASGLAPQVSEALAGSKKARPHARAWLLRHPEHATTGLLPVALGKQGKTKDAACAALRLLASNGHEATVLDVAGRVSPQAREATAQVLAFDPLQLFPQKLPKPPDFFTPVGLPRPLLADRSAKLPVAAVEALGMCLAISSLDEPYAGLAQVKAACEPASLARFAWGLFEAWMVAGAPSKEAWAFQALGHLGDDECARKLAPLIRAWPGEAAHARAVTGLDVLATLGTDVTLIYLNGIAEKVKFKGLQEKAREKIEQIAEARGLTRDELADRLVPDLGLDDNGSLPLDFGERTFTVGFDEQLKPFVKDATGARLKDLPKPTKKDDAEKSQAAEERWKALKKDAKAVSGMQVLRMELAMCARRRWSAETFRQFFVEHPLLIHVVRRLVWGSYTAEGKLAATFRVAEDRTYADVNEDTWTLPDDASVGIPHALELDAQTAGAWGQIFADYQLLQPFAQLGRPTYAPMAEERTGTELARVKGLKVPTGKVLGLETRGWRRGPPQDAGVVGWMEKHLGPEQMIELELDPGLYTGMLSESPEQTLGTVTVRKPNTWGKEGRYPLGTLDPILFSELVRDLEGLRPS</sequence>
<dbReference type="InterPro" id="IPR008893">
    <property type="entry name" value="WGR_domain"/>
</dbReference>
<dbReference type="SMART" id="SM00773">
    <property type="entry name" value="WGR"/>
    <property type="match status" value="1"/>
</dbReference>
<dbReference type="InterPro" id="IPR050458">
    <property type="entry name" value="LolB"/>
</dbReference>
<comment type="caution">
    <text evidence="3">The sequence shown here is derived from an EMBL/GenBank/DDBJ whole genome shotgun (WGS) entry which is preliminary data.</text>
</comment>
<dbReference type="InterPro" id="IPR049809">
    <property type="entry name" value="YehF/YfeS-like_WGR"/>
</dbReference>
<evidence type="ECO:0000313" key="3">
    <source>
        <dbReference type="EMBL" id="KFA87801.1"/>
    </source>
</evidence>
<dbReference type="InterPro" id="IPR036930">
    <property type="entry name" value="WGR_dom_sf"/>
</dbReference>